<evidence type="ECO:0000256" key="3">
    <source>
        <dbReference type="ARBA" id="ARBA00022771"/>
    </source>
</evidence>
<dbReference type="InterPro" id="IPR001878">
    <property type="entry name" value="Znf_CCHC"/>
</dbReference>
<dbReference type="PANTHER" id="PTHR15439:SF0">
    <property type="entry name" value="CELL DIVISION CYCLE AND APOPTOSIS REGULATOR PROTEIN 1-RELATED"/>
    <property type="match status" value="1"/>
</dbReference>
<evidence type="ECO:0000256" key="6">
    <source>
        <dbReference type="PROSITE-ProRule" id="PRU00047"/>
    </source>
</evidence>
<organism evidence="11 12">
    <name type="scientific">Tuber borchii</name>
    <name type="common">White truffle</name>
    <dbReference type="NCBI Taxonomy" id="42251"/>
    <lineage>
        <taxon>Eukaryota</taxon>
        <taxon>Fungi</taxon>
        <taxon>Dikarya</taxon>
        <taxon>Ascomycota</taxon>
        <taxon>Pezizomycotina</taxon>
        <taxon>Pezizomycetes</taxon>
        <taxon>Pezizales</taxon>
        <taxon>Tuberaceae</taxon>
        <taxon>Tuber</taxon>
    </lineage>
</organism>
<dbReference type="PROSITE" id="PS51282">
    <property type="entry name" value="DWNN"/>
    <property type="match status" value="1"/>
</dbReference>
<dbReference type="InterPro" id="IPR036875">
    <property type="entry name" value="Znf_CCHC_sf"/>
</dbReference>
<feature type="compositionally biased region" description="Basic and acidic residues" evidence="7">
    <location>
        <begin position="685"/>
        <end position="694"/>
    </location>
</feature>
<dbReference type="Gene3D" id="3.30.40.10">
    <property type="entry name" value="Zinc/RING finger domain, C3HC4 (zinc finger)"/>
    <property type="match status" value="1"/>
</dbReference>
<dbReference type="GO" id="GO:0003676">
    <property type="term" value="F:nucleic acid binding"/>
    <property type="evidence" value="ECO:0007669"/>
    <property type="project" value="InterPro"/>
</dbReference>
<dbReference type="SUPFAM" id="SSF57756">
    <property type="entry name" value="Retrovirus zinc finger-like domains"/>
    <property type="match status" value="1"/>
</dbReference>
<keyword evidence="12" id="KW-1185">Reference proteome</keyword>
<sequence length="694" mass="75237">MSSSVFFRFKSHKESTRVTFDGTGISVFELKRQIIVLNRLGDGTDFDFSIYNADTNEEYDDDTTIIPRSTSIIAARLPPSKPGRGTAQRYVSGKAPVNALPNAGRREKNFGNGAPVVKKNGSPQPASSVPVLTGGESEEEKIAAMFQASSEQWNKTQEQMANATPIHRGNQGFKKNNAPAPGHPPPNGYICYRCGEKGHWIQQCPTNADPTFDGRPRVKRTTGIPRSFLKTVEKPLPPSGDDDNTTAHSNPTSVMVNADGEYVVAQPDQASWESYQKKAATNSKAAAPVGSKELQDKGIECLICHKLMRDASKTPCCGKVYCEDCIHTTLLETDFVCPNCDAKEILLDAIVPDEDIRKKVEEYLKEKDAKEKDLKEREKSKSPSVSSSAGKAKEPGASQRVDGTPSAAPPNGRVPASVHGSMAGNFGPNLRKRQAEEEFEPRIPRGPAAMRNNNPQFQQPPPHPMQPLQQQNGGYNNNGRMFNPQQAFHHQFPNQNTHQPTPTPPHQFQAFNNQYPNGMNGMDNMNAMNGNYYPQNGHYVANGMMGMGGMGMNGMMGGGMGGGMGNGMGNGMGGGGMGGGGMGGGGMGGMGPHNPYHMGMNGGGGGTTMNVNNGHGGNPMINPSFAQQFQHQHQHPQGDPRAAKFGYFPNQQKTIFSEPFPSEEDSPYMRKPVNPHRHSRPKRIRPSDFKALGE</sequence>
<dbReference type="FunFam" id="4.10.60.10:FF:000005">
    <property type="entry name" value="E3 ubiquitin-protein ligase RBBP6"/>
    <property type="match status" value="1"/>
</dbReference>
<dbReference type="PROSITE" id="PS50158">
    <property type="entry name" value="ZF_CCHC"/>
    <property type="match status" value="1"/>
</dbReference>
<dbReference type="GO" id="GO:0006511">
    <property type="term" value="P:ubiquitin-dependent protein catabolic process"/>
    <property type="evidence" value="ECO:0007669"/>
    <property type="project" value="TreeGrafter"/>
</dbReference>
<evidence type="ECO:0000259" key="10">
    <source>
        <dbReference type="PROSITE" id="PS51282"/>
    </source>
</evidence>
<dbReference type="OrthoDB" id="106784at2759"/>
<dbReference type="Pfam" id="PF13696">
    <property type="entry name" value="zf-CCHC_2"/>
    <property type="match status" value="1"/>
</dbReference>
<name>A0A2T7A2V8_TUBBO</name>
<dbReference type="PROSITE" id="PS50089">
    <property type="entry name" value="ZF_RING_2"/>
    <property type="match status" value="1"/>
</dbReference>
<evidence type="ECO:0000313" key="11">
    <source>
        <dbReference type="EMBL" id="PUU82058.1"/>
    </source>
</evidence>
<feature type="compositionally biased region" description="Basic and acidic residues" evidence="7">
    <location>
        <begin position="433"/>
        <end position="443"/>
    </location>
</feature>
<dbReference type="CDD" id="cd16620">
    <property type="entry name" value="vRING-HC-C4C4_RBBP6"/>
    <property type="match status" value="1"/>
</dbReference>
<keyword evidence="4" id="KW-0862">Zinc</keyword>
<dbReference type="GO" id="GO:0005634">
    <property type="term" value="C:nucleus"/>
    <property type="evidence" value="ECO:0007669"/>
    <property type="project" value="UniProtKB-SubCell"/>
</dbReference>
<dbReference type="SUPFAM" id="SSF57850">
    <property type="entry name" value="RING/U-box"/>
    <property type="match status" value="1"/>
</dbReference>
<dbReference type="AlphaFoldDB" id="A0A2T7A2V8"/>
<dbReference type="Gene3D" id="3.10.20.90">
    <property type="entry name" value="Phosphatidylinositol 3-kinase Catalytic Subunit, Chain A, domain 1"/>
    <property type="match status" value="1"/>
</dbReference>
<comment type="caution">
    <text evidence="11">The sequence shown here is derived from an EMBL/GenBank/DDBJ whole genome shotgun (WGS) entry which is preliminary data.</text>
</comment>
<feature type="domain" description="CCHC-type" evidence="9">
    <location>
        <begin position="191"/>
        <end position="205"/>
    </location>
</feature>
<dbReference type="InterPro" id="IPR013083">
    <property type="entry name" value="Znf_RING/FYVE/PHD"/>
</dbReference>
<dbReference type="GO" id="GO:0061630">
    <property type="term" value="F:ubiquitin protein ligase activity"/>
    <property type="evidence" value="ECO:0007669"/>
    <property type="project" value="InterPro"/>
</dbReference>
<dbReference type="SMART" id="SM01180">
    <property type="entry name" value="DWNN"/>
    <property type="match status" value="1"/>
</dbReference>
<dbReference type="SMART" id="SM00343">
    <property type="entry name" value="ZnF_C2HC"/>
    <property type="match status" value="1"/>
</dbReference>
<evidence type="ECO:0000256" key="7">
    <source>
        <dbReference type="SAM" id="MobiDB-lite"/>
    </source>
</evidence>
<evidence type="ECO:0000256" key="1">
    <source>
        <dbReference type="ARBA" id="ARBA00004123"/>
    </source>
</evidence>
<dbReference type="InterPro" id="IPR025829">
    <property type="entry name" value="Zn_knuckle_CX2CX3GHX4C"/>
</dbReference>
<dbReference type="InterPro" id="IPR014891">
    <property type="entry name" value="DWNN_domain"/>
</dbReference>
<feature type="domain" description="RING-type" evidence="8">
    <location>
        <begin position="301"/>
        <end position="341"/>
    </location>
</feature>
<gene>
    <name evidence="11" type="ORF">B9Z19DRAFT_1121274</name>
</gene>
<accession>A0A2T7A2V8</accession>
<dbReference type="GO" id="GO:0016567">
    <property type="term" value="P:protein ubiquitination"/>
    <property type="evidence" value="ECO:0007669"/>
    <property type="project" value="InterPro"/>
</dbReference>
<dbReference type="PANTHER" id="PTHR15439">
    <property type="entry name" value="RETINOBLASTOMA-BINDING PROTEIN 6"/>
    <property type="match status" value="1"/>
</dbReference>
<dbReference type="Proteomes" id="UP000244722">
    <property type="component" value="Unassembled WGS sequence"/>
</dbReference>
<evidence type="ECO:0000259" key="9">
    <source>
        <dbReference type="PROSITE" id="PS50158"/>
    </source>
</evidence>
<dbReference type="GO" id="GO:0008270">
    <property type="term" value="F:zinc ion binding"/>
    <property type="evidence" value="ECO:0007669"/>
    <property type="project" value="UniProtKB-KW"/>
</dbReference>
<dbReference type="STRING" id="42251.A0A2T7A2V8"/>
<feature type="region of interest" description="Disordered" evidence="7">
    <location>
        <begin position="231"/>
        <end position="250"/>
    </location>
</feature>
<dbReference type="EMBL" id="NESQ01000034">
    <property type="protein sequence ID" value="PUU82058.1"/>
    <property type="molecule type" value="Genomic_DNA"/>
</dbReference>
<evidence type="ECO:0000313" key="12">
    <source>
        <dbReference type="Proteomes" id="UP000244722"/>
    </source>
</evidence>
<keyword evidence="2" id="KW-0479">Metal-binding</keyword>
<evidence type="ECO:0000256" key="5">
    <source>
        <dbReference type="ARBA" id="ARBA00023242"/>
    </source>
</evidence>
<evidence type="ECO:0000256" key="2">
    <source>
        <dbReference type="ARBA" id="ARBA00022723"/>
    </source>
</evidence>
<feature type="domain" description="DWNN" evidence="10">
    <location>
        <begin position="5"/>
        <end position="78"/>
    </location>
</feature>
<evidence type="ECO:0000259" key="8">
    <source>
        <dbReference type="PROSITE" id="PS50089"/>
    </source>
</evidence>
<dbReference type="GO" id="GO:0006397">
    <property type="term" value="P:mRNA processing"/>
    <property type="evidence" value="ECO:0007669"/>
    <property type="project" value="InterPro"/>
</dbReference>
<keyword evidence="5" id="KW-0539">Nucleus</keyword>
<reference evidence="11 12" key="1">
    <citation type="submission" date="2017-04" db="EMBL/GenBank/DDBJ databases">
        <title>Draft genome sequence of Tuber borchii Vittad., a whitish edible truffle.</title>
        <authorList>
            <consortium name="DOE Joint Genome Institute"/>
            <person name="Murat C."/>
            <person name="Kuo A."/>
            <person name="Barry K.W."/>
            <person name="Clum A."/>
            <person name="Dockter R.B."/>
            <person name="Fauchery L."/>
            <person name="Iotti M."/>
            <person name="Kohler A."/>
            <person name="Labutti K."/>
            <person name="Lindquist E.A."/>
            <person name="Lipzen A."/>
            <person name="Ohm R.A."/>
            <person name="Wang M."/>
            <person name="Grigoriev I.V."/>
            <person name="Zambonelli A."/>
            <person name="Martin F.M."/>
        </authorList>
    </citation>
    <scope>NUCLEOTIDE SEQUENCE [LARGE SCALE GENOMIC DNA]</scope>
    <source>
        <strain evidence="11 12">Tbo3840</strain>
    </source>
</reference>
<protein>
    <submittedName>
        <fullName evidence="11">DWNN domain-domain-containing protein</fullName>
    </submittedName>
</protein>
<dbReference type="InterPro" id="IPR001841">
    <property type="entry name" value="Znf_RING"/>
</dbReference>
<feature type="compositionally biased region" description="Basic residues" evidence="7">
    <location>
        <begin position="673"/>
        <end position="684"/>
    </location>
</feature>
<dbReference type="InterPro" id="IPR033489">
    <property type="entry name" value="RBBP6"/>
</dbReference>
<dbReference type="Gene3D" id="4.10.60.10">
    <property type="entry name" value="Zinc finger, CCHC-type"/>
    <property type="match status" value="1"/>
</dbReference>
<comment type="subcellular location">
    <subcellularLocation>
        <location evidence="1">Nucleus</location>
    </subcellularLocation>
</comment>
<feature type="compositionally biased region" description="Basic and acidic residues" evidence="7">
    <location>
        <begin position="369"/>
        <end position="381"/>
    </location>
</feature>
<feature type="region of interest" description="Disordered" evidence="7">
    <location>
        <begin position="369"/>
        <end position="466"/>
    </location>
</feature>
<dbReference type="Pfam" id="PF08783">
    <property type="entry name" value="DWNN"/>
    <property type="match status" value="1"/>
</dbReference>
<feature type="region of interest" description="Disordered" evidence="7">
    <location>
        <begin position="114"/>
        <end position="133"/>
    </location>
</feature>
<keyword evidence="3 6" id="KW-0863">Zinc-finger</keyword>
<evidence type="ECO:0000256" key="4">
    <source>
        <dbReference type="ARBA" id="ARBA00022833"/>
    </source>
</evidence>
<feature type="region of interest" description="Disordered" evidence="7">
    <location>
        <begin position="650"/>
        <end position="694"/>
    </location>
</feature>
<proteinExistence type="predicted"/>